<dbReference type="SMART" id="SM00260">
    <property type="entry name" value="CheW"/>
    <property type="match status" value="1"/>
</dbReference>
<protein>
    <submittedName>
        <fullName evidence="2">Chemotaxis protein CheW</fullName>
    </submittedName>
</protein>
<proteinExistence type="predicted"/>
<dbReference type="PANTHER" id="PTHR22617">
    <property type="entry name" value="CHEMOTAXIS SENSOR HISTIDINE KINASE-RELATED"/>
    <property type="match status" value="1"/>
</dbReference>
<organism evidence="2 3">
    <name type="scientific">Hymenobacter fastidiosus</name>
    <dbReference type="NCBI Taxonomy" id="486264"/>
    <lineage>
        <taxon>Bacteria</taxon>
        <taxon>Pseudomonadati</taxon>
        <taxon>Bacteroidota</taxon>
        <taxon>Cytophagia</taxon>
        <taxon>Cytophagales</taxon>
        <taxon>Hymenobacteraceae</taxon>
        <taxon>Hymenobacter</taxon>
    </lineage>
</organism>
<accession>A0ABP7RGR3</accession>
<keyword evidence="3" id="KW-1185">Reference proteome</keyword>
<dbReference type="InterPro" id="IPR039315">
    <property type="entry name" value="CheW"/>
</dbReference>
<evidence type="ECO:0000259" key="1">
    <source>
        <dbReference type="PROSITE" id="PS50851"/>
    </source>
</evidence>
<comment type="caution">
    <text evidence="2">The sequence shown here is derived from an EMBL/GenBank/DDBJ whole genome shotgun (WGS) entry which is preliminary data.</text>
</comment>
<evidence type="ECO:0000313" key="2">
    <source>
        <dbReference type="EMBL" id="GAA3997248.1"/>
    </source>
</evidence>
<dbReference type="SUPFAM" id="SSF50341">
    <property type="entry name" value="CheW-like"/>
    <property type="match status" value="1"/>
</dbReference>
<dbReference type="RefSeq" id="WP_345070757.1">
    <property type="nucleotide sequence ID" value="NZ_BAABDJ010000002.1"/>
</dbReference>
<evidence type="ECO:0000313" key="3">
    <source>
        <dbReference type="Proteomes" id="UP001500567"/>
    </source>
</evidence>
<dbReference type="Gene3D" id="2.40.50.180">
    <property type="entry name" value="CheA-289, Domain 4"/>
    <property type="match status" value="1"/>
</dbReference>
<dbReference type="Proteomes" id="UP001500567">
    <property type="component" value="Unassembled WGS sequence"/>
</dbReference>
<sequence length="180" mass="20172">MPDIEPTNEKKVVKQDKLVQLIVFRLGDEEYGIRIEQVKEVTVTPDIARMPKTPSFVKGIANLRGDIIAIIDLEERFKLRSATTPLTGVSYTLAVEAKDYTIGIVVREVPQPLSIPVSIIEKAPEFIQDINIHDKYIEGIAKVDERIIIVLDMLKLLSPEEIMQLQPKTESSPAPARTKG</sequence>
<dbReference type="PANTHER" id="PTHR22617:SF23">
    <property type="entry name" value="CHEMOTAXIS PROTEIN CHEW"/>
    <property type="match status" value="1"/>
</dbReference>
<feature type="domain" description="CheW-like" evidence="1">
    <location>
        <begin position="18"/>
        <end position="162"/>
    </location>
</feature>
<dbReference type="Gene3D" id="2.30.30.40">
    <property type="entry name" value="SH3 Domains"/>
    <property type="match status" value="1"/>
</dbReference>
<dbReference type="EMBL" id="BAABDJ010000002">
    <property type="protein sequence ID" value="GAA3997248.1"/>
    <property type="molecule type" value="Genomic_DNA"/>
</dbReference>
<dbReference type="Pfam" id="PF01584">
    <property type="entry name" value="CheW"/>
    <property type="match status" value="1"/>
</dbReference>
<reference evidence="3" key="1">
    <citation type="journal article" date="2019" name="Int. J. Syst. Evol. Microbiol.">
        <title>The Global Catalogue of Microorganisms (GCM) 10K type strain sequencing project: providing services to taxonomists for standard genome sequencing and annotation.</title>
        <authorList>
            <consortium name="The Broad Institute Genomics Platform"/>
            <consortium name="The Broad Institute Genome Sequencing Center for Infectious Disease"/>
            <person name="Wu L."/>
            <person name="Ma J."/>
        </authorList>
    </citation>
    <scope>NUCLEOTIDE SEQUENCE [LARGE SCALE GENOMIC DNA]</scope>
    <source>
        <strain evidence="3">JCM 17224</strain>
    </source>
</reference>
<name>A0ABP7RGR3_9BACT</name>
<gene>
    <name evidence="2" type="ORF">GCM10022408_04940</name>
</gene>
<dbReference type="InterPro" id="IPR036061">
    <property type="entry name" value="CheW-like_dom_sf"/>
</dbReference>
<dbReference type="InterPro" id="IPR002545">
    <property type="entry name" value="CheW-lke_dom"/>
</dbReference>
<dbReference type="PROSITE" id="PS50851">
    <property type="entry name" value="CHEW"/>
    <property type="match status" value="1"/>
</dbReference>